<sequence>MESDGGAGRALAAEEEEEVLKRNTDCVYFLASPLTCKKGMECEFRHSDVARLNPRGCRYWLSGNCLNLKCPFRHPPLLDGPPSPAPQVAAPVQALALQTSAYNSNKQSVPCYYFQKGHCLKADRCPFMHWAQPTGNPPSQPSTKASTTSTDFSQKIKDSWAVKECTSQSNTSKINVDRPVELSSSSANLVLKPETTNNGQAMARNFPHHPSADIIPRPQVTKFPNRQSENVHPRPQVSKFTIPPSDNVHPPAQPTKVLVGSSVDRSRPRNFQSHPATEQLKKGGESTQFLEKSSPAFNFLGENNAEDSGHFDNNDDHVRKLVQGRRKMNHVDGFSYQHRDHKPAMEFEGDQLSRMREYSQHERQSDTCGRDQQNSSERIVDRTYTSDRRVLQRNDGAEEMDSSDLRHRLLKQRKLNSSRTAVSADYHSEPHQRNDHYAKEEYRQHNLQGDLPDYHLQSSISNRLRGRITNPMRSSPDRSIDVRPERDRERRRLQSRLSPVRPLSHQGRHHDGTKRKLDEISALDGRSFGDKTVRIEAADPLDFASPKSLAELKGAKVSEGAQGRQPIKRTNASASREHKDRNLEKLAGHQEPEASLSFEGPKPLSTILKRKRETASENGASSSSRDEHNQSDQEVLNGKSVTVVIPNMQSDPVHNSGEHGDKMVDNDYEEEEEDEEGQICADSGELIDGQYSAKEMPESVGMMGENIEEQSQENSDHGESIKAAGFKTEDDEDDTYQDADDEEDMDDEDDFARKVGLMFS</sequence>
<name>A0ACB7WG94_DIOAL</name>
<organism evidence="1 2">
    <name type="scientific">Dioscorea alata</name>
    <name type="common">Purple yam</name>
    <dbReference type="NCBI Taxonomy" id="55571"/>
    <lineage>
        <taxon>Eukaryota</taxon>
        <taxon>Viridiplantae</taxon>
        <taxon>Streptophyta</taxon>
        <taxon>Embryophyta</taxon>
        <taxon>Tracheophyta</taxon>
        <taxon>Spermatophyta</taxon>
        <taxon>Magnoliopsida</taxon>
        <taxon>Liliopsida</taxon>
        <taxon>Dioscoreales</taxon>
        <taxon>Dioscoreaceae</taxon>
        <taxon>Dioscorea</taxon>
    </lineage>
</organism>
<gene>
    <name evidence="1" type="ORF">IHE45_04G141000</name>
</gene>
<dbReference type="Proteomes" id="UP000827976">
    <property type="component" value="Chromosome 4"/>
</dbReference>
<protein>
    <submittedName>
        <fullName evidence="1">CCCH zinc finger domain-containing protein</fullName>
    </submittedName>
</protein>
<accession>A0ACB7WG94</accession>
<reference evidence="2" key="1">
    <citation type="journal article" date="2022" name="Nat. Commun.">
        <title>Chromosome evolution and the genetic basis of agronomically important traits in greater yam.</title>
        <authorList>
            <person name="Bredeson J.V."/>
            <person name="Lyons J.B."/>
            <person name="Oniyinde I.O."/>
            <person name="Okereke N.R."/>
            <person name="Kolade O."/>
            <person name="Nnabue I."/>
            <person name="Nwadili C.O."/>
            <person name="Hribova E."/>
            <person name="Parker M."/>
            <person name="Nwogha J."/>
            <person name="Shu S."/>
            <person name="Carlson J."/>
            <person name="Kariba R."/>
            <person name="Muthemba S."/>
            <person name="Knop K."/>
            <person name="Barton G.J."/>
            <person name="Sherwood A.V."/>
            <person name="Lopez-Montes A."/>
            <person name="Asiedu R."/>
            <person name="Jamnadass R."/>
            <person name="Muchugi A."/>
            <person name="Goodstein D."/>
            <person name="Egesi C.N."/>
            <person name="Featherston J."/>
            <person name="Asfaw A."/>
            <person name="Simpson G.G."/>
            <person name="Dolezel J."/>
            <person name="Hendre P.S."/>
            <person name="Van Deynze A."/>
            <person name="Kumar P.L."/>
            <person name="Obidiegwu J.E."/>
            <person name="Bhattacharjee R."/>
            <person name="Rokhsar D.S."/>
        </authorList>
    </citation>
    <scope>NUCLEOTIDE SEQUENCE [LARGE SCALE GENOMIC DNA]</scope>
    <source>
        <strain evidence="2">cv. TDa95/00328</strain>
    </source>
</reference>
<evidence type="ECO:0000313" key="1">
    <source>
        <dbReference type="EMBL" id="KAH7687002.1"/>
    </source>
</evidence>
<proteinExistence type="predicted"/>
<evidence type="ECO:0000313" key="2">
    <source>
        <dbReference type="Proteomes" id="UP000827976"/>
    </source>
</evidence>
<keyword evidence="2" id="KW-1185">Reference proteome</keyword>
<dbReference type="EMBL" id="CM037014">
    <property type="protein sequence ID" value="KAH7687002.1"/>
    <property type="molecule type" value="Genomic_DNA"/>
</dbReference>
<comment type="caution">
    <text evidence="1">The sequence shown here is derived from an EMBL/GenBank/DDBJ whole genome shotgun (WGS) entry which is preliminary data.</text>
</comment>